<dbReference type="RefSeq" id="XP_060324782.1">
    <property type="nucleotide sequence ID" value="XM_060478261.1"/>
</dbReference>
<dbReference type="EMBL" id="JAUEPS010000057">
    <property type="protein sequence ID" value="KAK0443657.1"/>
    <property type="molecule type" value="Genomic_DNA"/>
</dbReference>
<sequence>MLESRGGLWRTFQGMWERERAGEIEQDGRRKVEMPTADDEDDYCAPWTIDGRLECALNTPKIIAVRRLPPPPLPTAPRQTSGSTTPPCPPTNSKLMHLPFIDSSTVAQHISDPHPHRRRTPCAAILNQRSSGFGHNNHTPSLPYLRIHPIPIICRTSPVILGRIFMPFLETTNPFKPLLQLAALLTVLLLTLTSTSKDSEILLMNGTDYETDLSLIIAILIVLTILAIYQTAWSVVIIGLRED</sequence>
<organism evidence="3 4">
    <name type="scientific">Armillaria tabescens</name>
    <name type="common">Ringless honey mushroom</name>
    <name type="synonym">Agaricus tabescens</name>
    <dbReference type="NCBI Taxonomy" id="1929756"/>
    <lineage>
        <taxon>Eukaryota</taxon>
        <taxon>Fungi</taxon>
        <taxon>Dikarya</taxon>
        <taxon>Basidiomycota</taxon>
        <taxon>Agaricomycotina</taxon>
        <taxon>Agaricomycetes</taxon>
        <taxon>Agaricomycetidae</taxon>
        <taxon>Agaricales</taxon>
        <taxon>Marasmiineae</taxon>
        <taxon>Physalacriaceae</taxon>
        <taxon>Desarmillaria</taxon>
    </lineage>
</organism>
<feature type="transmembrane region" description="Helical" evidence="2">
    <location>
        <begin position="215"/>
        <end position="240"/>
    </location>
</feature>
<evidence type="ECO:0000313" key="3">
    <source>
        <dbReference type="EMBL" id="KAK0443657.1"/>
    </source>
</evidence>
<dbReference type="GeneID" id="85361809"/>
<dbReference type="AlphaFoldDB" id="A0AA39MR74"/>
<dbReference type="Proteomes" id="UP001175211">
    <property type="component" value="Unassembled WGS sequence"/>
</dbReference>
<keyword evidence="2" id="KW-0472">Membrane</keyword>
<comment type="caution">
    <text evidence="3">The sequence shown here is derived from an EMBL/GenBank/DDBJ whole genome shotgun (WGS) entry which is preliminary data.</text>
</comment>
<feature type="region of interest" description="Disordered" evidence="1">
    <location>
        <begin position="66"/>
        <end position="89"/>
    </location>
</feature>
<keyword evidence="2" id="KW-0812">Transmembrane</keyword>
<keyword evidence="2" id="KW-1133">Transmembrane helix</keyword>
<keyword evidence="4" id="KW-1185">Reference proteome</keyword>
<protein>
    <submittedName>
        <fullName evidence="3">Uncharacterized protein</fullName>
    </submittedName>
</protein>
<accession>A0AA39MR74</accession>
<proteinExistence type="predicted"/>
<evidence type="ECO:0000256" key="1">
    <source>
        <dbReference type="SAM" id="MobiDB-lite"/>
    </source>
</evidence>
<gene>
    <name evidence="3" type="ORF">EV420DRAFT_1649120</name>
</gene>
<reference evidence="3" key="1">
    <citation type="submission" date="2023-06" db="EMBL/GenBank/DDBJ databases">
        <authorList>
            <consortium name="Lawrence Berkeley National Laboratory"/>
            <person name="Ahrendt S."/>
            <person name="Sahu N."/>
            <person name="Indic B."/>
            <person name="Wong-Bajracharya J."/>
            <person name="Merenyi Z."/>
            <person name="Ke H.-M."/>
            <person name="Monk M."/>
            <person name="Kocsube S."/>
            <person name="Drula E."/>
            <person name="Lipzen A."/>
            <person name="Balint B."/>
            <person name="Henrissat B."/>
            <person name="Andreopoulos B."/>
            <person name="Martin F.M."/>
            <person name="Harder C.B."/>
            <person name="Rigling D."/>
            <person name="Ford K.L."/>
            <person name="Foster G.D."/>
            <person name="Pangilinan J."/>
            <person name="Papanicolaou A."/>
            <person name="Barry K."/>
            <person name="LaButti K."/>
            <person name="Viragh M."/>
            <person name="Koriabine M."/>
            <person name="Yan M."/>
            <person name="Riley R."/>
            <person name="Champramary S."/>
            <person name="Plett K.L."/>
            <person name="Tsai I.J."/>
            <person name="Slot J."/>
            <person name="Sipos G."/>
            <person name="Plett J."/>
            <person name="Nagy L.G."/>
            <person name="Grigoriev I.V."/>
        </authorList>
    </citation>
    <scope>NUCLEOTIDE SEQUENCE</scope>
    <source>
        <strain evidence="3">CCBAS 213</strain>
    </source>
</reference>
<feature type="transmembrane region" description="Helical" evidence="2">
    <location>
        <begin position="178"/>
        <end position="195"/>
    </location>
</feature>
<evidence type="ECO:0000256" key="2">
    <source>
        <dbReference type="SAM" id="Phobius"/>
    </source>
</evidence>
<evidence type="ECO:0000313" key="4">
    <source>
        <dbReference type="Proteomes" id="UP001175211"/>
    </source>
</evidence>
<name>A0AA39MR74_ARMTA</name>